<keyword evidence="2" id="KW-1133">Transmembrane helix</keyword>
<gene>
    <name evidence="4" type="ORF">SCFA_270069</name>
</gene>
<organism evidence="4">
    <name type="scientific">anaerobic digester metagenome</name>
    <dbReference type="NCBI Taxonomy" id="1263854"/>
    <lineage>
        <taxon>unclassified sequences</taxon>
        <taxon>metagenomes</taxon>
        <taxon>ecological metagenomes</taxon>
    </lineage>
</organism>
<dbReference type="EMBL" id="CAADRM010000089">
    <property type="protein sequence ID" value="VFU14303.1"/>
    <property type="molecule type" value="Genomic_DNA"/>
</dbReference>
<sequence>MNSSYASRKGVHVHHGRTGTSGTGMSWKSSGLLVVLVLCLLAGTPQAQEYRVMDGPGIQVMYADPSLELSAREVIGRYPSIKEGLESVFLWEMDFHPRVLLVADRRSFIMMAGHEAYVAYALPEKQLVVIDATRMGVQPFTLETTLKHELCHLLLHHHITSVRLPKWLDEGVCQWISEGIPEIVFSRGSSPLPSAVLTGTLIPLESLTHHFPRDQRGLSLSYEQSRSVVEYIANVYGRKGILNILQSMKNGVPAQDAIQMALMIPLSDLEMQWHDDLRSWPVLLAFFAGNLYTIIFLLAAVLTFLAYVRFLLRRRRYLREMDEQDTETPEHGEDGGDRQG</sequence>
<proteinExistence type="predicted"/>
<keyword evidence="2" id="KW-0812">Transmembrane</keyword>
<evidence type="ECO:0000256" key="2">
    <source>
        <dbReference type="SAM" id="Phobius"/>
    </source>
</evidence>
<reference evidence="4" key="1">
    <citation type="submission" date="2019-03" db="EMBL/GenBank/DDBJ databases">
        <authorList>
            <person name="Hao L."/>
        </authorList>
    </citation>
    <scope>NUCLEOTIDE SEQUENCE</scope>
</reference>
<evidence type="ECO:0000256" key="1">
    <source>
        <dbReference type="SAM" id="MobiDB-lite"/>
    </source>
</evidence>
<dbReference type="AlphaFoldDB" id="A0A485M593"/>
<dbReference type="InterPro" id="IPR039568">
    <property type="entry name" value="Peptidase_MA-like_dom"/>
</dbReference>
<accession>A0A485M593</accession>
<feature type="domain" description="Peptidase MA-like" evidence="3">
    <location>
        <begin position="144"/>
        <end position="275"/>
    </location>
</feature>
<name>A0A485M593_9ZZZZ</name>
<feature type="transmembrane region" description="Helical" evidence="2">
    <location>
        <begin position="291"/>
        <end position="312"/>
    </location>
</feature>
<feature type="region of interest" description="Disordered" evidence="1">
    <location>
        <begin position="1"/>
        <end position="22"/>
    </location>
</feature>
<keyword evidence="2" id="KW-0472">Membrane</keyword>
<protein>
    <recommendedName>
        <fullName evidence="3">Peptidase MA-like domain-containing protein</fullName>
    </recommendedName>
</protein>
<evidence type="ECO:0000259" key="3">
    <source>
        <dbReference type="Pfam" id="PF13485"/>
    </source>
</evidence>
<dbReference type="Pfam" id="PF13485">
    <property type="entry name" value="Peptidase_MA_2"/>
    <property type="match status" value="1"/>
</dbReference>
<evidence type="ECO:0000313" key="4">
    <source>
        <dbReference type="EMBL" id="VFU14303.1"/>
    </source>
</evidence>